<name>A0AAD1KQG8_9ACTN</name>
<proteinExistence type="predicted"/>
<dbReference type="AlphaFoldDB" id="A0AAD1KQG8"/>
<dbReference type="EMBL" id="AP024747">
    <property type="protein sequence ID" value="BCY26293.1"/>
    <property type="molecule type" value="Genomic_DNA"/>
</dbReference>
<accession>A0AAD1KQG8</accession>
<organism evidence="1 2">
    <name type="scientific">Cutibacterium modestum</name>
    <dbReference type="NCBI Taxonomy" id="2559073"/>
    <lineage>
        <taxon>Bacteria</taxon>
        <taxon>Bacillati</taxon>
        <taxon>Actinomycetota</taxon>
        <taxon>Actinomycetes</taxon>
        <taxon>Propionibacteriales</taxon>
        <taxon>Propionibacteriaceae</taxon>
        <taxon>Cutibacterium</taxon>
    </lineage>
</organism>
<gene>
    <name evidence="1" type="ORF">KB1_22830</name>
</gene>
<reference evidence="1" key="1">
    <citation type="submission" date="2021-06" db="EMBL/GenBank/DDBJ databases">
        <title>Genome sequence of Cutibacterium modestum strain KB17-24694.</title>
        <authorList>
            <person name="Dekio I."/>
            <person name="Asahina A."/>
            <person name="Nishida M."/>
        </authorList>
    </citation>
    <scope>NUCLEOTIDE SEQUENCE</scope>
    <source>
        <strain evidence="1">KB17-24694</strain>
    </source>
</reference>
<evidence type="ECO:0000313" key="1">
    <source>
        <dbReference type="EMBL" id="BCY26293.1"/>
    </source>
</evidence>
<dbReference type="Proteomes" id="UP000825072">
    <property type="component" value="Chromosome 1"/>
</dbReference>
<evidence type="ECO:0000313" key="2">
    <source>
        <dbReference type="Proteomes" id="UP000825072"/>
    </source>
</evidence>
<sequence length="79" mass="8705">MTFVAESHAALRKVRSRTTSMAWLRLRAVVTVGTLIEMSDGFWKEVDVIDAPETLSVATDVDFVVERVSEGEESGFPSS</sequence>
<protein>
    <submittedName>
        <fullName evidence="1">Uncharacterized protein</fullName>
    </submittedName>
</protein>